<dbReference type="FunFam" id="3.30.1330.40:FF:000001">
    <property type="entry name" value="L-PSP family endoribonuclease"/>
    <property type="match status" value="1"/>
</dbReference>
<proteinExistence type="inferred from homology"/>
<comment type="similarity">
    <text evidence="1">Belongs to the RutC family.</text>
</comment>
<dbReference type="InterPro" id="IPR006175">
    <property type="entry name" value="YjgF/YER057c/UK114"/>
</dbReference>
<dbReference type="Gene3D" id="3.30.1330.40">
    <property type="entry name" value="RutC-like"/>
    <property type="match status" value="1"/>
</dbReference>
<dbReference type="RefSeq" id="WP_143783092.1">
    <property type="nucleotide sequence ID" value="NZ_CP041616.1"/>
</dbReference>
<dbReference type="Proteomes" id="UP000315395">
    <property type="component" value="Chromosome"/>
</dbReference>
<evidence type="ECO:0000256" key="1">
    <source>
        <dbReference type="ARBA" id="ARBA00010552"/>
    </source>
</evidence>
<evidence type="ECO:0000313" key="2">
    <source>
        <dbReference type="EMBL" id="QDO88414.1"/>
    </source>
</evidence>
<dbReference type="GO" id="GO:0005829">
    <property type="term" value="C:cytosol"/>
    <property type="evidence" value="ECO:0007669"/>
    <property type="project" value="TreeGrafter"/>
</dbReference>
<organism evidence="2 3">
    <name type="scientific">Ornithinimicrobium ciconiae</name>
    <dbReference type="NCBI Taxonomy" id="2594265"/>
    <lineage>
        <taxon>Bacteria</taxon>
        <taxon>Bacillati</taxon>
        <taxon>Actinomycetota</taxon>
        <taxon>Actinomycetes</taxon>
        <taxon>Micrococcales</taxon>
        <taxon>Ornithinimicrobiaceae</taxon>
        <taxon>Ornithinimicrobium</taxon>
    </lineage>
</organism>
<keyword evidence="3" id="KW-1185">Reference proteome</keyword>
<reference evidence="2 3" key="1">
    <citation type="submission" date="2019-07" db="EMBL/GenBank/DDBJ databases">
        <title>complete genome sequencing of Ornithinimicrobium sp. H23M54.</title>
        <authorList>
            <person name="Bae J.-W."/>
            <person name="Lee S.-Y."/>
        </authorList>
    </citation>
    <scope>NUCLEOTIDE SEQUENCE [LARGE SCALE GENOMIC DNA]</scope>
    <source>
        <strain evidence="2 3">H23M54</strain>
    </source>
</reference>
<dbReference type="AlphaFoldDB" id="A0A516GA58"/>
<dbReference type="NCBIfam" id="TIGR00004">
    <property type="entry name" value="Rid family detoxifying hydrolase"/>
    <property type="match status" value="1"/>
</dbReference>
<dbReference type="PANTHER" id="PTHR11803">
    <property type="entry name" value="2-IMINOBUTANOATE/2-IMINOPROPANOATE DEAMINASE RIDA"/>
    <property type="match status" value="1"/>
</dbReference>
<dbReference type="PANTHER" id="PTHR11803:SF39">
    <property type="entry name" value="2-IMINOBUTANOATE_2-IMINOPROPANOATE DEAMINASE"/>
    <property type="match status" value="1"/>
</dbReference>
<name>A0A516GA58_9MICO</name>
<protein>
    <submittedName>
        <fullName evidence="2">RidA family protein</fullName>
    </submittedName>
</protein>
<dbReference type="InterPro" id="IPR035959">
    <property type="entry name" value="RutC-like_sf"/>
</dbReference>
<dbReference type="SUPFAM" id="SSF55298">
    <property type="entry name" value="YjgF-like"/>
    <property type="match status" value="1"/>
</dbReference>
<dbReference type="CDD" id="cd00448">
    <property type="entry name" value="YjgF_YER057c_UK114_family"/>
    <property type="match status" value="1"/>
</dbReference>
<dbReference type="KEGG" id="orz:FNH13_08720"/>
<dbReference type="OrthoDB" id="9815126at2"/>
<sequence>MGHTPISAADAPQPIGPYSVAARDEASGLLFLSGQTPIDPATGALVDGDVAAQTRRVFANLERVLSAANATFADVIKVNVYLTSMADFADLNEVYATIFTAPYPARTTVAVAELPLGARIEIELVARTGDSSR</sequence>
<accession>A0A516GA58</accession>
<evidence type="ECO:0000313" key="3">
    <source>
        <dbReference type="Proteomes" id="UP000315395"/>
    </source>
</evidence>
<dbReference type="InterPro" id="IPR006056">
    <property type="entry name" value="RidA"/>
</dbReference>
<dbReference type="Pfam" id="PF01042">
    <property type="entry name" value="Ribonuc_L-PSP"/>
    <property type="match status" value="1"/>
</dbReference>
<gene>
    <name evidence="2" type="ORF">FNH13_08720</name>
</gene>
<dbReference type="EMBL" id="CP041616">
    <property type="protein sequence ID" value="QDO88414.1"/>
    <property type="molecule type" value="Genomic_DNA"/>
</dbReference>
<dbReference type="GO" id="GO:0019239">
    <property type="term" value="F:deaminase activity"/>
    <property type="evidence" value="ECO:0007669"/>
    <property type="project" value="TreeGrafter"/>
</dbReference>